<accession>A0A147H0V6</accession>
<organism evidence="2 3">
    <name type="scientific">Pseudacidovorax intermedius</name>
    <dbReference type="NCBI Taxonomy" id="433924"/>
    <lineage>
        <taxon>Bacteria</taxon>
        <taxon>Pseudomonadati</taxon>
        <taxon>Pseudomonadota</taxon>
        <taxon>Betaproteobacteria</taxon>
        <taxon>Burkholderiales</taxon>
        <taxon>Comamonadaceae</taxon>
        <taxon>Pseudacidovorax</taxon>
    </lineage>
</organism>
<name>A0A147H0V6_9BURK</name>
<dbReference type="AlphaFoldDB" id="A0A147H0V6"/>
<dbReference type="GO" id="GO:0006935">
    <property type="term" value="P:chemotaxis"/>
    <property type="evidence" value="ECO:0007669"/>
    <property type="project" value="InterPro"/>
</dbReference>
<gene>
    <name evidence="2" type="ORF">NS331_07225</name>
</gene>
<dbReference type="GO" id="GO:0007165">
    <property type="term" value="P:signal transduction"/>
    <property type="evidence" value="ECO:0007669"/>
    <property type="project" value="InterPro"/>
</dbReference>
<dbReference type="RefSeq" id="WP_058641327.1">
    <property type="nucleotide sequence ID" value="NZ_LDSL01000048.1"/>
</dbReference>
<dbReference type="SUPFAM" id="SSF50341">
    <property type="entry name" value="CheW-like"/>
    <property type="match status" value="1"/>
</dbReference>
<reference evidence="2 3" key="1">
    <citation type="journal article" date="2016" name="Front. Microbiol.">
        <title>Genomic Resource of Rice Seed Associated Bacteria.</title>
        <authorList>
            <person name="Midha S."/>
            <person name="Bansal K."/>
            <person name="Sharma S."/>
            <person name="Kumar N."/>
            <person name="Patil P.P."/>
            <person name="Chaudhry V."/>
            <person name="Patil P.B."/>
        </authorList>
    </citation>
    <scope>NUCLEOTIDE SEQUENCE [LARGE SCALE GENOMIC DNA]</scope>
    <source>
        <strain evidence="2 3">NS331</strain>
    </source>
</reference>
<keyword evidence="3" id="KW-1185">Reference proteome</keyword>
<dbReference type="Gene3D" id="2.40.50.180">
    <property type="entry name" value="CheA-289, Domain 4"/>
    <property type="match status" value="1"/>
</dbReference>
<evidence type="ECO:0000259" key="1">
    <source>
        <dbReference type="PROSITE" id="PS50851"/>
    </source>
</evidence>
<comment type="caution">
    <text evidence="2">The sequence shown here is derived from an EMBL/GenBank/DDBJ whole genome shotgun (WGS) entry which is preliminary data.</text>
</comment>
<dbReference type="SMART" id="SM00260">
    <property type="entry name" value="CheW"/>
    <property type="match status" value="1"/>
</dbReference>
<protein>
    <recommendedName>
        <fullName evidence="1">CheW-like domain-containing protein</fullName>
    </recommendedName>
</protein>
<dbReference type="OrthoDB" id="5298045at2"/>
<dbReference type="PATRIC" id="fig|433924.3.peg.3393"/>
<dbReference type="Pfam" id="PF01584">
    <property type="entry name" value="CheW"/>
    <property type="match status" value="1"/>
</dbReference>
<dbReference type="InterPro" id="IPR036061">
    <property type="entry name" value="CheW-like_dom_sf"/>
</dbReference>
<dbReference type="PROSITE" id="PS50851">
    <property type="entry name" value="CHEW"/>
    <property type="match status" value="1"/>
</dbReference>
<dbReference type="InterPro" id="IPR002545">
    <property type="entry name" value="CheW-lke_dom"/>
</dbReference>
<sequence length="177" mass="18987">MAERETLRAFQARLAERLQAAQSRPVAAQWLAVHAGGRACLLPLPQAGEIFPWTAPQPVPHVRPWFLGVANLRGRLCGVIRLAHWLADSPLPATEPVAEDAPAHLVALGDALGVNAALRVDRLLGLRGAGSFLRVQQADAVRPPWLGPCLEDAQGQAWQVLDLQALATESAFLQIAA</sequence>
<evidence type="ECO:0000313" key="2">
    <source>
        <dbReference type="EMBL" id="KTT23471.1"/>
    </source>
</evidence>
<dbReference type="EMBL" id="LDSL01000048">
    <property type="protein sequence ID" value="KTT23471.1"/>
    <property type="molecule type" value="Genomic_DNA"/>
</dbReference>
<evidence type="ECO:0000313" key="3">
    <source>
        <dbReference type="Proteomes" id="UP000072741"/>
    </source>
</evidence>
<dbReference type="Proteomes" id="UP000072741">
    <property type="component" value="Unassembled WGS sequence"/>
</dbReference>
<feature type="domain" description="CheW-like" evidence="1">
    <location>
        <begin position="27"/>
        <end position="172"/>
    </location>
</feature>
<proteinExistence type="predicted"/>